<accession>A0A075FUH1</accession>
<dbReference type="GO" id="GO:0032259">
    <property type="term" value="P:methylation"/>
    <property type="evidence" value="ECO:0007669"/>
    <property type="project" value="UniProtKB-KW"/>
</dbReference>
<evidence type="ECO:0000259" key="1">
    <source>
        <dbReference type="Pfam" id="PF13847"/>
    </source>
</evidence>
<dbReference type="EMBL" id="KF900386">
    <property type="protein sequence ID" value="AIE93106.1"/>
    <property type="molecule type" value="Genomic_DNA"/>
</dbReference>
<dbReference type="GO" id="GO:0008168">
    <property type="term" value="F:methyltransferase activity"/>
    <property type="evidence" value="ECO:0007669"/>
    <property type="project" value="UniProtKB-KW"/>
</dbReference>
<evidence type="ECO:0000313" key="2">
    <source>
        <dbReference type="EMBL" id="AIE93106.1"/>
    </source>
</evidence>
<proteinExistence type="predicted"/>
<dbReference type="InterPro" id="IPR029063">
    <property type="entry name" value="SAM-dependent_MTases_sf"/>
</dbReference>
<sequence length="195" mass="22904">MAFSAKWKNHHKNHYAADWIKFQRRWFLDRFDWNSFKEFNNFLKSKKQILDAGTGIGNSAKMLAVNPSSTIYALDASDSIDFAYKKYGNIKNIHFIQADIRQLPFKKSFFDYIFSDQVLHHTKNTATSFRYLTKFLAKAGHVSIYVYNKKAPIREYVDDFIRKKTVKMSVEECTEFSKDMALLGKSLSKLKRKLL</sequence>
<dbReference type="InterPro" id="IPR025714">
    <property type="entry name" value="Methyltranfer_dom"/>
</dbReference>
<dbReference type="PANTHER" id="PTHR43861">
    <property type="entry name" value="TRANS-ACONITATE 2-METHYLTRANSFERASE-RELATED"/>
    <property type="match status" value="1"/>
</dbReference>
<dbReference type="PANTHER" id="PTHR43861:SF1">
    <property type="entry name" value="TRANS-ACONITATE 2-METHYLTRANSFERASE"/>
    <property type="match status" value="1"/>
</dbReference>
<feature type="domain" description="Methyltransferase" evidence="1">
    <location>
        <begin position="44"/>
        <end position="150"/>
    </location>
</feature>
<keyword evidence="2" id="KW-0489">Methyltransferase</keyword>
<dbReference type="Pfam" id="PF13847">
    <property type="entry name" value="Methyltransf_31"/>
    <property type="match status" value="1"/>
</dbReference>
<dbReference type="Gene3D" id="3.40.50.150">
    <property type="entry name" value="Vaccinia Virus protein VP39"/>
    <property type="match status" value="1"/>
</dbReference>
<organism evidence="2">
    <name type="scientific">uncultured marine thaumarchaeote AD1000_31_G03</name>
    <dbReference type="NCBI Taxonomy" id="1455907"/>
    <lineage>
        <taxon>Archaea</taxon>
        <taxon>Nitrososphaerota</taxon>
        <taxon>environmental samples</taxon>
    </lineage>
</organism>
<keyword evidence="2" id="KW-0808">Transferase</keyword>
<reference evidence="2" key="1">
    <citation type="journal article" date="2014" name="Genome Biol. Evol.">
        <title>Pangenome evidence for extensive interdomain horizontal transfer affecting lineage core and shell genes in uncultured planktonic thaumarchaeota and euryarchaeota.</title>
        <authorList>
            <person name="Deschamps P."/>
            <person name="Zivanovic Y."/>
            <person name="Moreira D."/>
            <person name="Rodriguez-Valera F."/>
            <person name="Lopez-Garcia P."/>
        </authorList>
    </citation>
    <scope>NUCLEOTIDE SEQUENCE</scope>
</reference>
<dbReference type="AlphaFoldDB" id="A0A075FUH1"/>
<name>A0A075FUH1_9ARCH</name>
<dbReference type="CDD" id="cd02440">
    <property type="entry name" value="AdoMet_MTases"/>
    <property type="match status" value="1"/>
</dbReference>
<dbReference type="SUPFAM" id="SSF53335">
    <property type="entry name" value="S-adenosyl-L-methionine-dependent methyltransferases"/>
    <property type="match status" value="1"/>
</dbReference>
<protein>
    <submittedName>
        <fullName evidence="2">SAM-dependent methyltransferase</fullName>
    </submittedName>
</protein>